<reference evidence="2" key="1">
    <citation type="journal article" date="2019" name="Int. J. Syst. Evol. Microbiol.">
        <title>The Global Catalogue of Microorganisms (GCM) 10K type strain sequencing project: providing services to taxonomists for standard genome sequencing and annotation.</title>
        <authorList>
            <consortium name="The Broad Institute Genomics Platform"/>
            <consortium name="The Broad Institute Genome Sequencing Center for Infectious Disease"/>
            <person name="Wu L."/>
            <person name="Ma J."/>
        </authorList>
    </citation>
    <scope>NUCLEOTIDE SEQUENCE [LARGE SCALE GENOMIC DNA]</scope>
    <source>
        <strain evidence="2">NBRC 108728</strain>
    </source>
</reference>
<dbReference type="SUPFAM" id="SSF53850">
    <property type="entry name" value="Periplasmic binding protein-like II"/>
    <property type="match status" value="1"/>
</dbReference>
<dbReference type="InterPro" id="IPR050490">
    <property type="entry name" value="Bact_solute-bd_prot1"/>
</dbReference>
<gene>
    <name evidence="1" type="ORF">GCM10025867_07820</name>
</gene>
<dbReference type="RefSeq" id="WP_286345505.1">
    <property type="nucleotide sequence ID" value="NZ_AP027732.1"/>
</dbReference>
<keyword evidence="2" id="KW-1185">Reference proteome</keyword>
<evidence type="ECO:0000313" key="2">
    <source>
        <dbReference type="Proteomes" id="UP001321486"/>
    </source>
</evidence>
<dbReference type="Gene3D" id="3.40.190.10">
    <property type="entry name" value="Periplasmic binding protein-like II"/>
    <property type="match status" value="1"/>
</dbReference>
<dbReference type="Pfam" id="PF01547">
    <property type="entry name" value="SBP_bac_1"/>
    <property type="match status" value="1"/>
</dbReference>
<dbReference type="PANTHER" id="PTHR43649:SF12">
    <property type="entry name" value="DIACETYLCHITOBIOSE BINDING PROTEIN DASA"/>
    <property type="match status" value="1"/>
</dbReference>
<dbReference type="InterPro" id="IPR006059">
    <property type="entry name" value="SBP"/>
</dbReference>
<sequence>MDSSIAPQISRRDLFRVGGVGAAGLSLAALTGCSVFGSGSGGSSATTFTIAYFGDQKSATALQKRLAPKIRSIDKSITLSINAVNGTDWNDFFSKILTQIAAGSPPDIVGVPTEGLQLLAEKGLAIPLDDYVTKDMSKLKSYFADVHPSLVEAMMYKGHLYELPVDFNAGNMFFDTTLFQRAGVAAPAPDWTFDDFEAAGRKIATLPNVNAFDWVVRLWGSWTSFMYANGGNLLEEGKYAGGDWLWNTAYAGDSAAKGRQGGWKWGQPTANSAAVVESLEYMIELKKAGLSPSPDVGGGGTLQGLFSANRIGMAIGGGFWAGGLHDAGMKNGSFDVQYFPTGKVQRQLLGTGGYAIFKSSKKKDLAWEIVKLLIEPESFDIIYPGNTTTSARRSLSTAARYKTTGPEHWQTFYDSLSDVDVAPIPAPPIYNALATSLNQRTTQAISTGNAKSALDGMQRDLESALASKS</sequence>
<proteinExistence type="predicted"/>
<dbReference type="CDD" id="cd13585">
    <property type="entry name" value="PBP2_TMBP_like"/>
    <property type="match status" value="1"/>
</dbReference>
<dbReference type="EMBL" id="AP027732">
    <property type="protein sequence ID" value="BDZ48541.1"/>
    <property type="molecule type" value="Genomic_DNA"/>
</dbReference>
<dbReference type="InterPro" id="IPR006311">
    <property type="entry name" value="TAT_signal"/>
</dbReference>
<protein>
    <submittedName>
        <fullName evidence="1">ABC transporter substrate-binding protein</fullName>
    </submittedName>
</protein>
<accession>A0ABN6XXZ7</accession>
<dbReference type="Proteomes" id="UP001321486">
    <property type="component" value="Chromosome"/>
</dbReference>
<name>A0ABN6XXZ7_9MICO</name>
<organism evidence="1 2">
    <name type="scientific">Frondihabitans sucicola</name>
    <dbReference type="NCBI Taxonomy" id="1268041"/>
    <lineage>
        <taxon>Bacteria</taxon>
        <taxon>Bacillati</taxon>
        <taxon>Actinomycetota</taxon>
        <taxon>Actinomycetes</taxon>
        <taxon>Micrococcales</taxon>
        <taxon>Microbacteriaceae</taxon>
        <taxon>Frondihabitans</taxon>
    </lineage>
</organism>
<evidence type="ECO:0000313" key="1">
    <source>
        <dbReference type="EMBL" id="BDZ48541.1"/>
    </source>
</evidence>
<dbReference type="PROSITE" id="PS51318">
    <property type="entry name" value="TAT"/>
    <property type="match status" value="1"/>
</dbReference>
<dbReference type="PANTHER" id="PTHR43649">
    <property type="entry name" value="ARABINOSE-BINDING PROTEIN-RELATED"/>
    <property type="match status" value="1"/>
</dbReference>